<dbReference type="GO" id="GO:0016829">
    <property type="term" value="F:lyase activity"/>
    <property type="evidence" value="ECO:0007669"/>
    <property type="project" value="UniProtKB-KW"/>
</dbReference>
<sequence>MTNFRELHVPGTPLLLANAWDAGSARVVAATGVPAIATTSAGVAWSLGAIDGDDLGRAAAIAVVERVVAVVDVPVTADIEGGFGDDAEGVAETIRGVVAAGAAGINIEDAGHGRDTALLAIEEMAERIAAARSVSPELFINARVDTFLRGNGDLDDTFARAAAYIAAGADGVFVPGTGDLAVIETLVKGIDAPVNVLVGPGSPTVAELASVGVARVSLGSGVAQAAYAVARKAALELAASGTYDSVADAINYGELNAR</sequence>
<dbReference type="Gene3D" id="3.20.20.60">
    <property type="entry name" value="Phosphoenolpyruvate-binding domains"/>
    <property type="match status" value="1"/>
</dbReference>
<gene>
    <name evidence="1" type="primary">prpB</name>
    <name evidence="1" type="ORF">Afil01_51420</name>
</gene>
<reference evidence="1" key="1">
    <citation type="submission" date="2023-03" db="EMBL/GenBank/DDBJ databases">
        <title>Actinorhabdospora filicis NBRC 111898.</title>
        <authorList>
            <person name="Ichikawa N."/>
            <person name="Sato H."/>
            <person name="Tonouchi N."/>
        </authorList>
    </citation>
    <scope>NUCLEOTIDE SEQUENCE</scope>
    <source>
        <strain evidence="1">NBRC 111898</strain>
    </source>
</reference>
<organism evidence="1 2">
    <name type="scientific">Actinorhabdospora filicis</name>
    <dbReference type="NCBI Taxonomy" id="1785913"/>
    <lineage>
        <taxon>Bacteria</taxon>
        <taxon>Bacillati</taxon>
        <taxon>Actinomycetota</taxon>
        <taxon>Actinomycetes</taxon>
        <taxon>Micromonosporales</taxon>
        <taxon>Micromonosporaceae</taxon>
        <taxon>Actinorhabdospora</taxon>
    </lineage>
</organism>
<dbReference type="Pfam" id="PF13714">
    <property type="entry name" value="PEP_mutase"/>
    <property type="match status" value="1"/>
</dbReference>
<keyword evidence="1" id="KW-0456">Lyase</keyword>
<dbReference type="AlphaFoldDB" id="A0A9W6SNX5"/>
<comment type="caution">
    <text evidence="1">The sequence shown here is derived from an EMBL/GenBank/DDBJ whole genome shotgun (WGS) entry which is preliminary data.</text>
</comment>
<dbReference type="Proteomes" id="UP001165079">
    <property type="component" value="Unassembled WGS sequence"/>
</dbReference>
<dbReference type="InterPro" id="IPR015813">
    <property type="entry name" value="Pyrv/PenolPyrv_kinase-like_dom"/>
</dbReference>
<accession>A0A9W6SNX5</accession>
<proteinExistence type="predicted"/>
<dbReference type="InterPro" id="IPR039556">
    <property type="entry name" value="ICL/PEPM"/>
</dbReference>
<evidence type="ECO:0000313" key="2">
    <source>
        <dbReference type="Proteomes" id="UP001165079"/>
    </source>
</evidence>
<dbReference type="EMBL" id="BSTX01000004">
    <property type="protein sequence ID" value="GLZ80335.1"/>
    <property type="molecule type" value="Genomic_DNA"/>
</dbReference>
<dbReference type="InterPro" id="IPR040442">
    <property type="entry name" value="Pyrv_kinase-like_dom_sf"/>
</dbReference>
<dbReference type="SUPFAM" id="SSF51621">
    <property type="entry name" value="Phosphoenolpyruvate/pyruvate domain"/>
    <property type="match status" value="1"/>
</dbReference>
<keyword evidence="2" id="KW-1185">Reference proteome</keyword>
<dbReference type="RefSeq" id="WP_285665494.1">
    <property type="nucleotide sequence ID" value="NZ_BSTX01000004.1"/>
</dbReference>
<evidence type="ECO:0000313" key="1">
    <source>
        <dbReference type="EMBL" id="GLZ80335.1"/>
    </source>
</evidence>
<name>A0A9W6SNX5_9ACTN</name>
<dbReference type="PANTHER" id="PTHR42905">
    <property type="entry name" value="PHOSPHOENOLPYRUVATE CARBOXYLASE"/>
    <property type="match status" value="1"/>
</dbReference>
<protein>
    <submittedName>
        <fullName evidence="1">2-methylisocitrate lyase</fullName>
    </submittedName>
</protein>
<dbReference type="PANTHER" id="PTHR42905:SF16">
    <property type="entry name" value="CARBOXYPHOSPHONOENOLPYRUVATE PHOSPHONOMUTASE-LIKE PROTEIN (AFU_ORTHOLOGUE AFUA_5G07230)"/>
    <property type="match status" value="1"/>
</dbReference>
<dbReference type="CDD" id="cd00377">
    <property type="entry name" value="ICL_PEPM"/>
    <property type="match status" value="1"/>
</dbReference>